<keyword evidence="2" id="KW-1185">Reference proteome</keyword>
<name>A0ABP0V388_9BRYO</name>
<accession>A0ABP0V388</accession>
<dbReference type="Proteomes" id="UP001497512">
    <property type="component" value="Chromosome 9"/>
</dbReference>
<dbReference type="EMBL" id="OZ019901">
    <property type="protein sequence ID" value="CAK9236553.1"/>
    <property type="molecule type" value="Genomic_DNA"/>
</dbReference>
<reference evidence="1" key="1">
    <citation type="submission" date="2024-02" db="EMBL/GenBank/DDBJ databases">
        <authorList>
            <consortium name="ELIXIR-Norway"/>
            <consortium name="Elixir Norway"/>
        </authorList>
    </citation>
    <scope>NUCLEOTIDE SEQUENCE</scope>
</reference>
<sequence length="100" mass="11431">MHTLRMIGRNCVEGGRSVQFCVKRAGFVFSRVLFRNRFVNFNLEGGGTSMHFARTEVEPFSCVSCFVIGLLTAIWKEMKYREEEFSKGGCRRDLLNVAPT</sequence>
<gene>
    <name evidence="1" type="ORF">CSSPTR1EN2_LOCUS22953</name>
</gene>
<proteinExistence type="predicted"/>
<evidence type="ECO:0000313" key="2">
    <source>
        <dbReference type="Proteomes" id="UP001497512"/>
    </source>
</evidence>
<organism evidence="1 2">
    <name type="scientific">Sphagnum troendelagicum</name>
    <dbReference type="NCBI Taxonomy" id="128251"/>
    <lineage>
        <taxon>Eukaryota</taxon>
        <taxon>Viridiplantae</taxon>
        <taxon>Streptophyta</taxon>
        <taxon>Embryophyta</taxon>
        <taxon>Bryophyta</taxon>
        <taxon>Sphagnophytina</taxon>
        <taxon>Sphagnopsida</taxon>
        <taxon>Sphagnales</taxon>
        <taxon>Sphagnaceae</taxon>
        <taxon>Sphagnum</taxon>
    </lineage>
</organism>
<evidence type="ECO:0000313" key="1">
    <source>
        <dbReference type="EMBL" id="CAK9236553.1"/>
    </source>
</evidence>
<protein>
    <submittedName>
        <fullName evidence="1">Uncharacterized protein</fullName>
    </submittedName>
</protein>